<evidence type="ECO:0000313" key="2">
    <source>
        <dbReference type="Proteomes" id="UP000031443"/>
    </source>
</evidence>
<dbReference type="Proteomes" id="UP000031443">
    <property type="component" value="Unassembled WGS sequence"/>
</dbReference>
<evidence type="ECO:0000313" key="1">
    <source>
        <dbReference type="EMBL" id="EMP28898.1"/>
    </source>
</evidence>
<gene>
    <name evidence="1" type="ORF">UY3_14026</name>
</gene>
<protein>
    <submittedName>
        <fullName evidence="1">Uncharacterized protein</fullName>
    </submittedName>
</protein>
<dbReference type="EMBL" id="KB559791">
    <property type="protein sequence ID" value="EMP28898.1"/>
    <property type="molecule type" value="Genomic_DNA"/>
</dbReference>
<dbReference type="AlphaFoldDB" id="M7B9Q9"/>
<reference evidence="2" key="1">
    <citation type="journal article" date="2013" name="Nat. Genet.">
        <title>The draft genomes of soft-shell turtle and green sea turtle yield insights into the development and evolution of the turtle-specific body plan.</title>
        <authorList>
            <person name="Wang Z."/>
            <person name="Pascual-Anaya J."/>
            <person name="Zadissa A."/>
            <person name="Li W."/>
            <person name="Niimura Y."/>
            <person name="Huang Z."/>
            <person name="Li C."/>
            <person name="White S."/>
            <person name="Xiong Z."/>
            <person name="Fang D."/>
            <person name="Wang B."/>
            <person name="Ming Y."/>
            <person name="Chen Y."/>
            <person name="Zheng Y."/>
            <person name="Kuraku S."/>
            <person name="Pignatelli M."/>
            <person name="Herrero J."/>
            <person name="Beal K."/>
            <person name="Nozawa M."/>
            <person name="Li Q."/>
            <person name="Wang J."/>
            <person name="Zhang H."/>
            <person name="Yu L."/>
            <person name="Shigenobu S."/>
            <person name="Wang J."/>
            <person name="Liu J."/>
            <person name="Flicek P."/>
            <person name="Searle S."/>
            <person name="Wang J."/>
            <person name="Kuratani S."/>
            <person name="Yin Y."/>
            <person name="Aken B."/>
            <person name="Zhang G."/>
            <person name="Irie N."/>
        </authorList>
    </citation>
    <scope>NUCLEOTIDE SEQUENCE [LARGE SCALE GENOMIC DNA]</scope>
</reference>
<keyword evidence="2" id="KW-1185">Reference proteome</keyword>
<sequence length="132" mass="14796">MLSQPPSGPPISVLAAFGQRRVHRSLHGNGCLAQHHPHHLIPGQMAQCSLTTLTQNYLTSFSLLDNKKDLAAYLEGQETWAILDRRERGPARVGPIYFDGTSFPIGKRTFIKFEKFRGNEPIPAKLSPEKYQ</sequence>
<organism evidence="1 2">
    <name type="scientific">Chelonia mydas</name>
    <name type="common">Green sea-turtle</name>
    <name type="synonym">Chelonia agassizi</name>
    <dbReference type="NCBI Taxonomy" id="8469"/>
    <lineage>
        <taxon>Eukaryota</taxon>
        <taxon>Metazoa</taxon>
        <taxon>Chordata</taxon>
        <taxon>Craniata</taxon>
        <taxon>Vertebrata</taxon>
        <taxon>Euteleostomi</taxon>
        <taxon>Archelosauria</taxon>
        <taxon>Testudinata</taxon>
        <taxon>Testudines</taxon>
        <taxon>Cryptodira</taxon>
        <taxon>Durocryptodira</taxon>
        <taxon>Americhelydia</taxon>
        <taxon>Chelonioidea</taxon>
        <taxon>Cheloniidae</taxon>
        <taxon>Chelonia</taxon>
    </lineage>
</organism>
<name>M7B9Q9_CHEMY</name>
<proteinExistence type="predicted"/>
<accession>M7B9Q9</accession>